<evidence type="ECO:0000313" key="2">
    <source>
        <dbReference type="EMBL" id="MBM7814041.1"/>
    </source>
</evidence>
<reference evidence="3" key="2">
    <citation type="submission" date="2021-04" db="EMBL/GenBank/DDBJ databases">
        <title>Saccharothrix algeriensis WGS.</title>
        <authorList>
            <person name="Stuskova K."/>
            <person name="Hakalova E."/>
            <person name="Tebbal A.B."/>
            <person name="Eichmeier A."/>
        </authorList>
    </citation>
    <scope>NUCLEOTIDE SEQUENCE</scope>
    <source>
        <strain evidence="3">NRRL B-24137</strain>
    </source>
</reference>
<keyword evidence="1" id="KW-0812">Transmembrane</keyword>
<dbReference type="AlphaFoldDB" id="A0A8T8HVC5"/>
<sequence length="48" mass="4847">MTTITMSGPATATRTPAVVTGTATAARFVGHFLAALVGVALLGRHVDH</sequence>
<dbReference type="RefSeq" id="WP_204844604.1">
    <property type="nucleotide sequence ID" value="NZ_JAFBCL010000001.1"/>
</dbReference>
<name>A0A8T8HVC5_9PSEU</name>
<feature type="transmembrane region" description="Helical" evidence="1">
    <location>
        <begin position="25"/>
        <end position="43"/>
    </location>
</feature>
<organism evidence="3 4">
    <name type="scientific">Saccharothrix algeriensis</name>
    <dbReference type="NCBI Taxonomy" id="173560"/>
    <lineage>
        <taxon>Bacteria</taxon>
        <taxon>Bacillati</taxon>
        <taxon>Actinomycetota</taxon>
        <taxon>Actinomycetes</taxon>
        <taxon>Pseudonocardiales</taxon>
        <taxon>Pseudonocardiaceae</taxon>
        <taxon>Saccharothrix</taxon>
    </lineage>
</organism>
<keyword evidence="1" id="KW-0472">Membrane</keyword>
<dbReference type="EMBL" id="CP072788">
    <property type="protein sequence ID" value="QTR02442.1"/>
    <property type="molecule type" value="Genomic_DNA"/>
</dbReference>
<gene>
    <name evidence="3" type="ORF">J7S33_25410</name>
    <name evidence="2" type="ORF">JOE68_004906</name>
</gene>
<reference evidence="2 5" key="1">
    <citation type="submission" date="2021-01" db="EMBL/GenBank/DDBJ databases">
        <title>Sequencing the genomes of 1000 actinobacteria strains.</title>
        <authorList>
            <person name="Klenk H.-P."/>
        </authorList>
    </citation>
    <scope>NUCLEOTIDE SEQUENCE [LARGE SCALE GENOMIC DNA]</scope>
    <source>
        <strain evidence="2 5">DSM 44581</strain>
    </source>
</reference>
<dbReference type="Proteomes" id="UP000671828">
    <property type="component" value="Chromosome"/>
</dbReference>
<evidence type="ECO:0000256" key="1">
    <source>
        <dbReference type="SAM" id="Phobius"/>
    </source>
</evidence>
<dbReference type="Proteomes" id="UP001195724">
    <property type="component" value="Unassembled WGS sequence"/>
</dbReference>
<evidence type="ECO:0000313" key="4">
    <source>
        <dbReference type="Proteomes" id="UP000671828"/>
    </source>
</evidence>
<keyword evidence="5" id="KW-1185">Reference proteome</keyword>
<evidence type="ECO:0000313" key="5">
    <source>
        <dbReference type="Proteomes" id="UP001195724"/>
    </source>
</evidence>
<protein>
    <submittedName>
        <fullName evidence="3">Uncharacterized protein</fullName>
    </submittedName>
</protein>
<proteinExistence type="predicted"/>
<keyword evidence="1" id="KW-1133">Transmembrane helix</keyword>
<evidence type="ECO:0000313" key="3">
    <source>
        <dbReference type="EMBL" id="QTR02442.1"/>
    </source>
</evidence>
<dbReference type="EMBL" id="JAFBCL010000001">
    <property type="protein sequence ID" value="MBM7814041.1"/>
    <property type="molecule type" value="Genomic_DNA"/>
</dbReference>
<accession>A0A8T8HVC5</accession>